<keyword evidence="7" id="KW-0067">ATP-binding</keyword>
<feature type="region of interest" description="Disordered" evidence="10">
    <location>
        <begin position="114"/>
        <end position="199"/>
    </location>
</feature>
<evidence type="ECO:0000256" key="5">
    <source>
        <dbReference type="ARBA" id="ARBA00022741"/>
    </source>
</evidence>
<dbReference type="InterPro" id="IPR000719">
    <property type="entry name" value="Prot_kinase_dom"/>
</dbReference>
<dbReference type="InterPro" id="IPR050588">
    <property type="entry name" value="WNK_Ser-Thr_kinase"/>
</dbReference>
<dbReference type="PROSITE" id="PS00108">
    <property type="entry name" value="PROTEIN_KINASE_ST"/>
    <property type="match status" value="1"/>
</dbReference>
<dbReference type="SUPFAM" id="SSF56112">
    <property type="entry name" value="Protein kinase-like (PK-like)"/>
    <property type="match status" value="1"/>
</dbReference>
<keyword evidence="3" id="KW-0723">Serine/threonine-protein kinase</keyword>
<dbReference type="Gene3D" id="1.10.510.10">
    <property type="entry name" value="Transferase(Phosphotransferase) domain 1"/>
    <property type="match status" value="1"/>
</dbReference>
<evidence type="ECO:0000256" key="8">
    <source>
        <dbReference type="ARBA" id="ARBA00047899"/>
    </source>
</evidence>
<evidence type="ECO:0000313" key="12">
    <source>
        <dbReference type="EMBL" id="TNM87123.1"/>
    </source>
</evidence>
<dbReference type="AlphaFoldDB" id="A0A4Z2B428"/>
<feature type="compositionally biased region" description="Polar residues" evidence="10">
    <location>
        <begin position="35"/>
        <end position="53"/>
    </location>
</feature>
<dbReference type="Pfam" id="PF00069">
    <property type="entry name" value="Pkinase"/>
    <property type="match status" value="1"/>
</dbReference>
<dbReference type="FunFam" id="1.10.510.10:FF:000006">
    <property type="entry name" value="Serine/threonine-protein kinase WNK1 isoform 2"/>
    <property type="match status" value="1"/>
</dbReference>
<evidence type="ECO:0000313" key="13">
    <source>
        <dbReference type="Proteomes" id="UP000516260"/>
    </source>
</evidence>
<dbReference type="InterPro" id="IPR011009">
    <property type="entry name" value="Kinase-like_dom_sf"/>
</dbReference>
<comment type="cofactor">
    <cofactor evidence="1">
        <name>Mg(2+)</name>
        <dbReference type="ChEBI" id="CHEBI:18420"/>
    </cofactor>
</comment>
<dbReference type="EC" id="2.7.11.1" evidence="2"/>
<keyword evidence="4" id="KW-0808">Transferase</keyword>
<dbReference type="PANTHER" id="PTHR13902">
    <property type="entry name" value="SERINE/THREONINE-PROTEIN KINASE WNK WITH NO LYSINE -RELATED"/>
    <property type="match status" value="1"/>
</dbReference>
<feature type="compositionally biased region" description="Basic and acidic residues" evidence="10">
    <location>
        <begin position="65"/>
        <end position="79"/>
    </location>
</feature>
<feature type="compositionally biased region" description="Low complexity" evidence="10">
    <location>
        <begin position="126"/>
        <end position="139"/>
    </location>
</feature>
<keyword evidence="6" id="KW-0418">Kinase</keyword>
<evidence type="ECO:0000256" key="10">
    <source>
        <dbReference type="SAM" id="MobiDB-lite"/>
    </source>
</evidence>
<dbReference type="PROSITE" id="PS50011">
    <property type="entry name" value="PROTEIN_KINASE_DOM"/>
    <property type="match status" value="1"/>
</dbReference>
<proteinExistence type="predicted"/>
<comment type="catalytic activity">
    <reaction evidence="9">
        <text>L-seryl-[protein] + ATP = O-phospho-L-seryl-[protein] + ADP + H(+)</text>
        <dbReference type="Rhea" id="RHEA:17989"/>
        <dbReference type="Rhea" id="RHEA-COMP:9863"/>
        <dbReference type="Rhea" id="RHEA-COMP:11604"/>
        <dbReference type="ChEBI" id="CHEBI:15378"/>
        <dbReference type="ChEBI" id="CHEBI:29999"/>
        <dbReference type="ChEBI" id="CHEBI:30616"/>
        <dbReference type="ChEBI" id="CHEBI:83421"/>
        <dbReference type="ChEBI" id="CHEBI:456216"/>
        <dbReference type="EC" id="2.7.11.1"/>
    </reaction>
</comment>
<evidence type="ECO:0000256" key="9">
    <source>
        <dbReference type="ARBA" id="ARBA00048679"/>
    </source>
</evidence>
<evidence type="ECO:0000256" key="7">
    <source>
        <dbReference type="ARBA" id="ARBA00022840"/>
    </source>
</evidence>
<dbReference type="SMART" id="SM00220">
    <property type="entry name" value="S_TKc"/>
    <property type="match status" value="1"/>
</dbReference>
<feature type="compositionally biased region" description="Basic and acidic residues" evidence="10">
    <location>
        <begin position="14"/>
        <end position="34"/>
    </location>
</feature>
<gene>
    <name evidence="12" type="ORF">fugu_007353</name>
</gene>
<dbReference type="Gene3D" id="3.10.20.90">
    <property type="entry name" value="Phosphatidylinositol 3-kinase Catalytic Subunit, Chain A, domain 1"/>
    <property type="match status" value="1"/>
</dbReference>
<dbReference type="FunFam" id="3.30.200.20:FF:000494">
    <property type="entry name" value="serine/threonine-protein kinase WNK2 isoform X2"/>
    <property type="match status" value="1"/>
</dbReference>
<dbReference type="GO" id="GO:0004674">
    <property type="term" value="F:protein serine/threonine kinase activity"/>
    <property type="evidence" value="ECO:0007669"/>
    <property type="project" value="UniProtKB-KW"/>
</dbReference>
<feature type="compositionally biased region" description="Gly residues" evidence="10">
    <location>
        <begin position="55"/>
        <end position="64"/>
    </location>
</feature>
<comment type="caution">
    <text evidence="12">The sequence shown here is derived from an EMBL/GenBank/DDBJ whole genome shotgun (WGS) entry which is preliminary data.</text>
</comment>
<reference evidence="12 13" key="1">
    <citation type="submission" date="2019-04" db="EMBL/GenBank/DDBJ databases">
        <title>The sequence and de novo assembly of Takifugu bimaculatus genome using PacBio and Hi-C technologies.</title>
        <authorList>
            <person name="Xu P."/>
            <person name="Liu B."/>
            <person name="Zhou Z."/>
        </authorList>
    </citation>
    <scope>NUCLEOTIDE SEQUENCE [LARGE SCALE GENOMIC DNA]</scope>
    <source>
        <strain evidence="12">TB-2018</strain>
        <tissue evidence="12">Muscle</tissue>
    </source>
</reference>
<dbReference type="EMBL" id="SWLE01000020">
    <property type="protein sequence ID" value="TNM87123.1"/>
    <property type="molecule type" value="Genomic_DNA"/>
</dbReference>
<evidence type="ECO:0000256" key="4">
    <source>
        <dbReference type="ARBA" id="ARBA00022679"/>
    </source>
</evidence>
<comment type="catalytic activity">
    <reaction evidence="8">
        <text>L-threonyl-[protein] + ATP = O-phospho-L-threonyl-[protein] + ADP + H(+)</text>
        <dbReference type="Rhea" id="RHEA:46608"/>
        <dbReference type="Rhea" id="RHEA-COMP:11060"/>
        <dbReference type="Rhea" id="RHEA-COMP:11605"/>
        <dbReference type="ChEBI" id="CHEBI:15378"/>
        <dbReference type="ChEBI" id="CHEBI:30013"/>
        <dbReference type="ChEBI" id="CHEBI:30616"/>
        <dbReference type="ChEBI" id="CHEBI:61977"/>
        <dbReference type="ChEBI" id="CHEBI:456216"/>
        <dbReference type="EC" id="2.7.11.1"/>
    </reaction>
</comment>
<dbReference type="InterPro" id="IPR008271">
    <property type="entry name" value="Ser/Thr_kinase_AS"/>
</dbReference>
<sequence length="612" mass="67585">MATDPGEPTGTEDSAEKPDGQREEGRARPQRERTLSTPSNFPSSGNQERNPTTGEDGGILGEGGGGRKGEPSQVRDKKPVRMISFSTPSLPDSTGPKQLRREKRFFRKSVEICEEADDVEVPPEAPHSAPHSALHASDSVFSGAVLPQGAASPAPPGHDPSCPGSSQEADRDAPSATANQRGKEREREQEEEAEMKAVATSPGGRFLKFDIELGRGAFKTVYKGLDTETWVEVAWCELQDRKLTKAEQQRFKEEAEMLKGLQHPNIVRFYDSWESVLRGKKCIVLVTELMTSGTLKTYLKRFKVMKPKVLRSWCRQILKGLHFLHTRTPPIVHRDLKCDNIFITGPTGSVKIGDLGLATLMRTSFAKSVIGTPEFMAPEMYEEHYDESVDVYAFGMCMLEMATSEYPYSECQNAAQIYRKVTSGIKPASFDKVNDPEIKEIIEGCIRQNKSQRLSIRDLLNHAFFGEDTGVRVELAEEDTGTQDCLALRIWVDEPKKLKGKHKDNEAIEFSYDLENDVAEEVALEMVKSGFFHESDCQSGGEIHPRPSESHQEVPRASAAAAASPATAAGPGGKKRLRFHLLHLCSSIMAVLIGARSGWTDGRRRAGVRGAV</sequence>
<keyword evidence="13" id="KW-1185">Reference proteome</keyword>
<dbReference type="Pfam" id="PF12202">
    <property type="entry name" value="OSR1_C"/>
    <property type="match status" value="1"/>
</dbReference>
<dbReference type="Proteomes" id="UP000516260">
    <property type="component" value="Chromosome 7"/>
</dbReference>
<dbReference type="CDD" id="cd14031">
    <property type="entry name" value="STKc_WNK3"/>
    <property type="match status" value="1"/>
</dbReference>
<feature type="domain" description="Protein kinase" evidence="11">
    <location>
        <begin position="207"/>
        <end position="465"/>
    </location>
</feature>
<feature type="compositionally biased region" description="Polar residues" evidence="10">
    <location>
        <begin position="84"/>
        <end position="96"/>
    </location>
</feature>
<evidence type="ECO:0000259" key="11">
    <source>
        <dbReference type="PROSITE" id="PS50011"/>
    </source>
</evidence>
<dbReference type="InterPro" id="IPR024678">
    <property type="entry name" value="Kinase_OSR1/WNK_CCT"/>
</dbReference>
<feature type="region of interest" description="Disordered" evidence="10">
    <location>
        <begin position="537"/>
        <end position="571"/>
    </location>
</feature>
<feature type="region of interest" description="Disordered" evidence="10">
    <location>
        <begin position="1"/>
        <end position="102"/>
    </location>
</feature>
<evidence type="ECO:0000256" key="6">
    <source>
        <dbReference type="ARBA" id="ARBA00022777"/>
    </source>
</evidence>
<dbReference type="GO" id="GO:0005524">
    <property type="term" value="F:ATP binding"/>
    <property type="evidence" value="ECO:0007669"/>
    <property type="project" value="UniProtKB-KW"/>
</dbReference>
<dbReference type="Gene3D" id="3.30.200.20">
    <property type="entry name" value="Phosphorylase Kinase, domain 1"/>
    <property type="match status" value="1"/>
</dbReference>
<accession>A0A4Z2B428</accession>
<evidence type="ECO:0000256" key="3">
    <source>
        <dbReference type="ARBA" id="ARBA00022527"/>
    </source>
</evidence>
<feature type="compositionally biased region" description="Basic and acidic residues" evidence="10">
    <location>
        <begin position="543"/>
        <end position="554"/>
    </location>
</feature>
<protein>
    <recommendedName>
        <fullName evidence="2">non-specific serine/threonine protein kinase</fullName>
        <ecNumber evidence="2">2.7.11.1</ecNumber>
    </recommendedName>
</protein>
<keyword evidence="5" id="KW-0547">Nucleotide-binding</keyword>
<evidence type="ECO:0000256" key="1">
    <source>
        <dbReference type="ARBA" id="ARBA00001946"/>
    </source>
</evidence>
<feature type="compositionally biased region" description="Low complexity" evidence="10">
    <location>
        <begin position="557"/>
        <end position="569"/>
    </location>
</feature>
<organism evidence="12 13">
    <name type="scientific">Takifugu bimaculatus</name>
    <dbReference type="NCBI Taxonomy" id="433685"/>
    <lineage>
        <taxon>Eukaryota</taxon>
        <taxon>Metazoa</taxon>
        <taxon>Chordata</taxon>
        <taxon>Craniata</taxon>
        <taxon>Vertebrata</taxon>
        <taxon>Euteleostomi</taxon>
        <taxon>Actinopterygii</taxon>
        <taxon>Neopterygii</taxon>
        <taxon>Teleostei</taxon>
        <taxon>Neoteleostei</taxon>
        <taxon>Acanthomorphata</taxon>
        <taxon>Eupercaria</taxon>
        <taxon>Tetraodontiformes</taxon>
        <taxon>Tetradontoidea</taxon>
        <taxon>Tetraodontidae</taxon>
        <taxon>Takifugu</taxon>
    </lineage>
</organism>
<evidence type="ECO:0000256" key="2">
    <source>
        <dbReference type="ARBA" id="ARBA00012513"/>
    </source>
</evidence>
<name>A0A4Z2B428_9TELE</name>